<evidence type="ECO:0000313" key="1">
    <source>
        <dbReference type="EMBL" id="RHZ78659.1"/>
    </source>
</evidence>
<comment type="caution">
    <text evidence="1">The sequence shown here is derived from an EMBL/GenBank/DDBJ whole genome shotgun (WGS) entry which is preliminary data.</text>
</comment>
<reference evidence="1 2" key="1">
    <citation type="submission" date="2018-08" db="EMBL/GenBank/DDBJ databases">
        <title>Genome and evolution of the arbuscular mycorrhizal fungus Diversispora epigaea (formerly Glomus versiforme) and its bacterial endosymbionts.</title>
        <authorList>
            <person name="Sun X."/>
            <person name="Fei Z."/>
            <person name="Harrison M."/>
        </authorList>
    </citation>
    <scope>NUCLEOTIDE SEQUENCE [LARGE SCALE GENOMIC DNA]</scope>
    <source>
        <strain evidence="1 2">IT104</strain>
    </source>
</reference>
<protein>
    <submittedName>
        <fullName evidence="1">Uncharacterized protein</fullName>
    </submittedName>
</protein>
<dbReference type="AlphaFoldDB" id="A0A397IRM4"/>
<organism evidence="1 2">
    <name type="scientific">Diversispora epigaea</name>
    <dbReference type="NCBI Taxonomy" id="1348612"/>
    <lineage>
        <taxon>Eukaryota</taxon>
        <taxon>Fungi</taxon>
        <taxon>Fungi incertae sedis</taxon>
        <taxon>Mucoromycota</taxon>
        <taxon>Glomeromycotina</taxon>
        <taxon>Glomeromycetes</taxon>
        <taxon>Diversisporales</taxon>
        <taxon>Diversisporaceae</taxon>
        <taxon>Diversispora</taxon>
    </lineage>
</organism>
<dbReference type="EMBL" id="PQFF01000149">
    <property type="protein sequence ID" value="RHZ78659.1"/>
    <property type="molecule type" value="Genomic_DNA"/>
</dbReference>
<dbReference type="Proteomes" id="UP000266861">
    <property type="component" value="Unassembled WGS sequence"/>
</dbReference>
<sequence length="66" mass="7711">MRQFSRILSKGLSKNKLKFSACITNKDAKEVFNRFGYYEALLFKPEIVEIDDNGEEFKQCISELKT</sequence>
<keyword evidence="2" id="KW-1185">Reference proteome</keyword>
<accession>A0A397IRM4</accession>
<proteinExistence type="predicted"/>
<name>A0A397IRM4_9GLOM</name>
<gene>
    <name evidence="1" type="ORF">Glove_158g95</name>
</gene>
<evidence type="ECO:0000313" key="2">
    <source>
        <dbReference type="Proteomes" id="UP000266861"/>
    </source>
</evidence>